<evidence type="ECO:0000313" key="1">
    <source>
        <dbReference type="EMBL" id="EMB20722.1"/>
    </source>
</evidence>
<gene>
    <name evidence="1" type="ORF">HMPREF9723_02182</name>
</gene>
<dbReference type="AlphaFoldDB" id="A0A0F6MN17"/>
<dbReference type="PATRIC" id="fig|999434.4.peg.2273"/>
<dbReference type="Pfam" id="PF05973">
    <property type="entry name" value="Gp49"/>
    <property type="match status" value="1"/>
</dbReference>
<reference evidence="1" key="1">
    <citation type="submission" date="2012-01" db="EMBL/GenBank/DDBJ databases">
        <title>The Genome Sequence of Treponema denticola OTK.</title>
        <authorList>
            <consortium name="The Broad Institute Genome Sequencing Platform"/>
            <person name="Earl A."/>
            <person name="Ward D."/>
            <person name="Feldgarden M."/>
            <person name="Gevers D."/>
            <person name="Blanton J.M."/>
            <person name="Fenno C.J."/>
            <person name="Baranova O.V."/>
            <person name="Mathney J."/>
            <person name="Dewhirst F.E."/>
            <person name="Izard J."/>
            <person name="Young S.K."/>
            <person name="Zeng Q."/>
            <person name="Gargeya S."/>
            <person name="Fitzgerald M."/>
            <person name="Haas B."/>
            <person name="Abouelleil A."/>
            <person name="Alvarado L."/>
            <person name="Arachchi H.M."/>
            <person name="Berlin A."/>
            <person name="Chapman S.B."/>
            <person name="Gearin G."/>
            <person name="Goldberg J."/>
            <person name="Griggs A."/>
            <person name="Gujja S."/>
            <person name="Hansen M."/>
            <person name="Heiman D."/>
            <person name="Howarth C."/>
            <person name="Larimer J."/>
            <person name="Lui A."/>
            <person name="MacDonald P.J.P."/>
            <person name="McCowen C."/>
            <person name="Montmayeur A."/>
            <person name="Murphy C."/>
            <person name="Neiman D."/>
            <person name="Pearson M."/>
            <person name="Priest M."/>
            <person name="Roberts A."/>
            <person name="Saif S."/>
            <person name="Shea T."/>
            <person name="Sisk P."/>
            <person name="Stolte C."/>
            <person name="Sykes S."/>
            <person name="Wortman J."/>
            <person name="Nusbaum C."/>
            <person name="Birren B."/>
        </authorList>
    </citation>
    <scope>NUCLEOTIDE SEQUENCE [LARGE SCALE GENOMIC DNA]</scope>
    <source>
        <strain evidence="1">OTK</strain>
    </source>
</reference>
<proteinExistence type="predicted"/>
<name>A0A0F6MN17_TREDN</name>
<organism evidence="1">
    <name type="scientific">Treponema denticola OTK</name>
    <dbReference type="NCBI Taxonomy" id="999434"/>
    <lineage>
        <taxon>Bacteria</taxon>
        <taxon>Pseudomonadati</taxon>
        <taxon>Spirochaetota</taxon>
        <taxon>Spirochaetia</taxon>
        <taxon>Spirochaetales</taxon>
        <taxon>Treponemataceae</taxon>
        <taxon>Treponema</taxon>
    </lineage>
</organism>
<sequence length="110" mass="13117">MSPEYETWFDTLDDESKEAVLERVILLREFGPNLPRPYSDTLRGSKKYKNLKELRNKTEAHILRVAYYFDKKRNAYLLMGGDKKGKNQNKFYKDLIAESEKIIETHEREI</sequence>
<dbReference type="HOGENOM" id="CLU_107454_1_1_12"/>
<evidence type="ECO:0008006" key="2">
    <source>
        <dbReference type="Google" id="ProtNLM"/>
    </source>
</evidence>
<dbReference type="InterPro" id="IPR009241">
    <property type="entry name" value="HigB-like"/>
</dbReference>
<accession>A0A0F6MN17</accession>
<protein>
    <recommendedName>
        <fullName evidence="2">RelE/StbE family addiction module toxin</fullName>
    </recommendedName>
</protein>
<dbReference type="EMBL" id="AGDY01000009">
    <property type="protein sequence ID" value="EMB20722.1"/>
    <property type="molecule type" value="Genomic_DNA"/>
</dbReference>
<comment type="caution">
    <text evidence="1">The sequence shown here is derived from an EMBL/GenBank/DDBJ whole genome shotgun (WGS) entry which is preliminary data.</text>
</comment>
<dbReference type="Proteomes" id="UP000011701">
    <property type="component" value="Chromosome"/>
</dbReference>